<dbReference type="AlphaFoldDB" id="A0A6C0QX75"/>
<name>A0A6C0QX75_9BACL</name>
<reference evidence="1 2" key="1">
    <citation type="journal article" date="2020" name="Int. J. Med. Microbiol.">
        <title>Discovery of Paenibacillus larvae ERIC V: Phenotypic and genomic comparison to genotypes ERIC I-IV reveal different inventories of virulence factors which correlate with epidemiological prevalences of American Foulbrood.</title>
        <authorList>
            <person name="Beims H."/>
            <person name="Bunk B."/>
            <person name="Erler S."/>
            <person name="Mohr K.I."/>
            <person name="Sproer C."/>
            <person name="Pradella S."/>
            <person name="Gunther G."/>
            <person name="Rohde M."/>
            <person name="von der Ohe W."/>
            <person name="Steinert M."/>
        </authorList>
    </citation>
    <scope>NUCLEOTIDE SEQUENCE [LARGE SCALE GENOMIC DNA]</scope>
    <source>
        <strain evidence="1">Eric_V</strain>
    </source>
</reference>
<accession>A0A6C0QX75</accession>
<dbReference type="Proteomes" id="UP000464330">
    <property type="component" value="Chromosome"/>
</dbReference>
<sequence>MTYGDDYYLWGMPQEEHDRFDCFTRINVLGNLKIDAEEALYRLQNGEVEGLKFHYTNTHVIVRVSGTDWETEYPFANSGFSYNAVISSLEVDGFEKEAKNLKKFLRGE</sequence>
<organism evidence="1 2">
    <name type="scientific">Paenibacillus larvae subsp. larvae</name>
    <dbReference type="NCBI Taxonomy" id="147375"/>
    <lineage>
        <taxon>Bacteria</taxon>
        <taxon>Bacillati</taxon>
        <taxon>Bacillota</taxon>
        <taxon>Bacilli</taxon>
        <taxon>Bacillales</taxon>
        <taxon>Paenibacillaceae</taxon>
        <taxon>Paenibacillus</taxon>
    </lineage>
</organism>
<gene>
    <name evidence="1" type="ORF">ERICV_04333</name>
</gene>
<evidence type="ECO:0000313" key="1">
    <source>
        <dbReference type="EMBL" id="QHZ53384.1"/>
    </source>
</evidence>
<dbReference type="EMBL" id="CP019717">
    <property type="protein sequence ID" value="QHZ53384.1"/>
    <property type="molecule type" value="Genomic_DNA"/>
</dbReference>
<protein>
    <submittedName>
        <fullName evidence="1">Uncharacterized protein</fullName>
    </submittedName>
</protein>
<proteinExistence type="predicted"/>
<evidence type="ECO:0000313" key="2">
    <source>
        <dbReference type="Proteomes" id="UP000464330"/>
    </source>
</evidence>
<dbReference type="RefSeq" id="WP_172423692.1">
    <property type="nucleotide sequence ID" value="NZ_CP019717.1"/>
</dbReference>